<comment type="caution">
    <text evidence="8">The sequence shown here is derived from an EMBL/GenBank/DDBJ whole genome shotgun (WGS) entry which is preliminary data.</text>
</comment>
<keyword evidence="4" id="KW-0804">Transcription</keyword>
<keyword evidence="5" id="KW-0539">Nucleus</keyword>
<feature type="region of interest" description="Disordered" evidence="6">
    <location>
        <begin position="378"/>
        <end position="401"/>
    </location>
</feature>
<evidence type="ECO:0000313" key="9">
    <source>
        <dbReference type="Proteomes" id="UP000323000"/>
    </source>
</evidence>
<organism evidence="8 9">
    <name type="scientific">Acer yangbiense</name>
    <dbReference type="NCBI Taxonomy" id="1000413"/>
    <lineage>
        <taxon>Eukaryota</taxon>
        <taxon>Viridiplantae</taxon>
        <taxon>Streptophyta</taxon>
        <taxon>Embryophyta</taxon>
        <taxon>Tracheophyta</taxon>
        <taxon>Spermatophyta</taxon>
        <taxon>Magnoliopsida</taxon>
        <taxon>eudicotyledons</taxon>
        <taxon>Gunneridae</taxon>
        <taxon>Pentapetalae</taxon>
        <taxon>rosids</taxon>
        <taxon>malvids</taxon>
        <taxon>Sapindales</taxon>
        <taxon>Sapindaceae</taxon>
        <taxon>Hippocastanoideae</taxon>
        <taxon>Acereae</taxon>
        <taxon>Acer</taxon>
    </lineage>
</organism>
<dbReference type="GO" id="GO:0000976">
    <property type="term" value="F:transcription cis-regulatory region binding"/>
    <property type="evidence" value="ECO:0007669"/>
    <property type="project" value="TreeGrafter"/>
</dbReference>
<name>A0A5C7IPC3_9ROSI</name>
<dbReference type="InterPro" id="IPR044810">
    <property type="entry name" value="WRKY_plant"/>
</dbReference>
<feature type="region of interest" description="Disordered" evidence="6">
    <location>
        <begin position="101"/>
        <end position="121"/>
    </location>
</feature>
<dbReference type="EMBL" id="VAHF01000002">
    <property type="protein sequence ID" value="TXG71121.1"/>
    <property type="molecule type" value="Genomic_DNA"/>
</dbReference>
<evidence type="ECO:0000313" key="8">
    <source>
        <dbReference type="EMBL" id="TXG71121.1"/>
    </source>
</evidence>
<reference evidence="9" key="1">
    <citation type="journal article" date="2019" name="Gigascience">
        <title>De novo genome assembly of the endangered Acer yangbiense, a plant species with extremely small populations endemic to Yunnan Province, China.</title>
        <authorList>
            <person name="Yang J."/>
            <person name="Wariss H.M."/>
            <person name="Tao L."/>
            <person name="Zhang R."/>
            <person name="Yun Q."/>
            <person name="Hollingsworth P."/>
            <person name="Dao Z."/>
            <person name="Luo G."/>
            <person name="Guo H."/>
            <person name="Ma Y."/>
            <person name="Sun W."/>
        </authorList>
    </citation>
    <scope>NUCLEOTIDE SEQUENCE [LARGE SCALE GENOMIC DNA]</scope>
    <source>
        <strain evidence="9">cv. Malutang</strain>
    </source>
</reference>
<gene>
    <name evidence="8" type="ORF">EZV62_006056</name>
</gene>
<dbReference type="PANTHER" id="PTHR32096:SF115">
    <property type="entry name" value="WRKY TRANSCRIPTION FACTOR 30-RELATED"/>
    <property type="match status" value="1"/>
</dbReference>
<evidence type="ECO:0000256" key="4">
    <source>
        <dbReference type="ARBA" id="ARBA00023163"/>
    </source>
</evidence>
<keyword evidence="2" id="KW-0805">Transcription regulation</keyword>
<evidence type="ECO:0000256" key="5">
    <source>
        <dbReference type="ARBA" id="ARBA00023242"/>
    </source>
</evidence>
<feature type="domain" description="WRKY" evidence="7">
    <location>
        <begin position="171"/>
        <end position="252"/>
    </location>
</feature>
<dbReference type="PANTHER" id="PTHR32096">
    <property type="entry name" value="WRKY TRANSCRIPTION FACTOR 30-RELATED-RELATED"/>
    <property type="match status" value="1"/>
</dbReference>
<evidence type="ECO:0000256" key="3">
    <source>
        <dbReference type="ARBA" id="ARBA00023125"/>
    </source>
</evidence>
<keyword evidence="3" id="KW-0238">DNA-binding</keyword>
<comment type="subcellular location">
    <subcellularLocation>
        <location evidence="1">Nucleus</location>
    </subcellularLocation>
</comment>
<dbReference type="GO" id="GO:0003700">
    <property type="term" value="F:DNA-binding transcription factor activity"/>
    <property type="evidence" value="ECO:0007669"/>
    <property type="project" value="InterPro"/>
</dbReference>
<dbReference type="InterPro" id="IPR036576">
    <property type="entry name" value="WRKY_dom_sf"/>
</dbReference>
<dbReference type="PROSITE" id="PS50811">
    <property type="entry name" value="WRKY"/>
    <property type="match status" value="1"/>
</dbReference>
<keyword evidence="9" id="KW-1185">Reference proteome</keyword>
<dbReference type="SUPFAM" id="SSF118290">
    <property type="entry name" value="WRKY DNA-binding domain"/>
    <property type="match status" value="1"/>
</dbReference>
<proteinExistence type="predicted"/>
<evidence type="ECO:0000256" key="6">
    <source>
        <dbReference type="SAM" id="MobiDB-lite"/>
    </source>
</evidence>
<sequence length="451" mass="50371">MENYNMVGDLEQNNNSLIIGELRQGRELARQLQRHLINPPCLSQETREMLVQKIVSSYERTLSMLMNSNSSTSTSVVPGGADYQQPAVGAAAVQPTYGAGLGVESPPLSGEDSDRDQELKDGSKKRYINHIHTYIYIYIYIERERERERVLLLTKATKRWTNQVRINPATGLEGTLDDGFSWRKYGQKDILGAKHPSNILLCIKLKYFMSLLPCRGYYRCTHRLVQGCLATKQVQRSDEDPMILEITYRGRHTCTQASKTTNNPPENQEPTNMTTSLLEYSQQALLQHGSGSSYQQQQQQHPEALLNLRRSLQVVTDQDPNHHHQNQVFSPAAFTGSSSGNYFSPVANNNFMSPATSGTANNSYFSNASPSGIITTTFQGGSSSNQNFQSSDHQSQQSEPMINVSTAASASNSPTVEVDIPFGNNAAHEFVQHDSIFDNLGFFSQFHPFEK</sequence>
<dbReference type="AlphaFoldDB" id="A0A5C7IPC3"/>
<evidence type="ECO:0000259" key="7">
    <source>
        <dbReference type="PROSITE" id="PS50811"/>
    </source>
</evidence>
<dbReference type="Gene3D" id="2.20.25.80">
    <property type="entry name" value="WRKY domain"/>
    <property type="match status" value="1"/>
</dbReference>
<dbReference type="OrthoDB" id="1709315at2759"/>
<dbReference type="Proteomes" id="UP000323000">
    <property type="component" value="Chromosome 2"/>
</dbReference>
<accession>A0A5C7IPC3</accession>
<dbReference type="GO" id="GO:0005634">
    <property type="term" value="C:nucleus"/>
    <property type="evidence" value="ECO:0007669"/>
    <property type="project" value="UniProtKB-SubCell"/>
</dbReference>
<dbReference type="SMART" id="SM00774">
    <property type="entry name" value="WRKY"/>
    <property type="match status" value="1"/>
</dbReference>
<feature type="compositionally biased region" description="Low complexity" evidence="6">
    <location>
        <begin position="378"/>
        <end position="398"/>
    </location>
</feature>
<dbReference type="InterPro" id="IPR003657">
    <property type="entry name" value="WRKY_dom"/>
</dbReference>
<dbReference type="Pfam" id="PF03106">
    <property type="entry name" value="WRKY"/>
    <property type="match status" value="2"/>
</dbReference>
<protein>
    <recommendedName>
        <fullName evidence="7">WRKY domain-containing protein</fullName>
    </recommendedName>
</protein>
<evidence type="ECO:0000256" key="1">
    <source>
        <dbReference type="ARBA" id="ARBA00004123"/>
    </source>
</evidence>
<evidence type="ECO:0000256" key="2">
    <source>
        <dbReference type="ARBA" id="ARBA00023015"/>
    </source>
</evidence>